<reference evidence="1 2" key="1">
    <citation type="journal article" date="2018" name="G3 (Bethesda)">
        <title>Phylogenetic and Phylogenomic Definition of Rhizopus Species.</title>
        <authorList>
            <person name="Gryganskyi A.P."/>
            <person name="Golan J."/>
            <person name="Dolatabadi S."/>
            <person name="Mondo S."/>
            <person name="Robb S."/>
            <person name="Idnurm A."/>
            <person name="Muszewska A."/>
            <person name="Steczkiewicz K."/>
            <person name="Masonjones S."/>
            <person name="Liao H.L."/>
            <person name="Gajdeczka M.T."/>
            <person name="Anike F."/>
            <person name="Vuek A."/>
            <person name="Anishchenko I.M."/>
            <person name="Voigt K."/>
            <person name="de Hoog G.S."/>
            <person name="Smith M.E."/>
            <person name="Heitman J."/>
            <person name="Vilgalys R."/>
            <person name="Stajich J.E."/>
        </authorList>
    </citation>
    <scope>NUCLEOTIDE SEQUENCE [LARGE SCALE GENOMIC DNA]</scope>
    <source>
        <strain evidence="1 2">CBS 357.93</strain>
    </source>
</reference>
<accession>A0A367JNK4</accession>
<proteinExistence type="predicted"/>
<protein>
    <submittedName>
        <fullName evidence="1">Uncharacterized protein</fullName>
    </submittedName>
</protein>
<feature type="non-terminal residue" evidence="1">
    <location>
        <position position="82"/>
    </location>
</feature>
<organism evidence="1 2">
    <name type="scientific">Rhizopus azygosporus</name>
    <name type="common">Rhizopus microsporus var. azygosporus</name>
    <dbReference type="NCBI Taxonomy" id="86630"/>
    <lineage>
        <taxon>Eukaryota</taxon>
        <taxon>Fungi</taxon>
        <taxon>Fungi incertae sedis</taxon>
        <taxon>Mucoromycota</taxon>
        <taxon>Mucoromycotina</taxon>
        <taxon>Mucoromycetes</taxon>
        <taxon>Mucorales</taxon>
        <taxon>Mucorineae</taxon>
        <taxon>Rhizopodaceae</taxon>
        <taxon>Rhizopus</taxon>
    </lineage>
</organism>
<dbReference type="OrthoDB" id="2267579at2759"/>
<dbReference type="AlphaFoldDB" id="A0A367JNK4"/>
<dbReference type="EMBL" id="PJQL01000957">
    <property type="protein sequence ID" value="RCH91524.1"/>
    <property type="molecule type" value="Genomic_DNA"/>
</dbReference>
<sequence>MIRKSPTPLSLRVCQWEENGRRSPGYITKALRLPTSVRYLEDENDKDKDMAFDIETVERIQQARYEDAILRRTTPRGQQRRR</sequence>
<evidence type="ECO:0000313" key="1">
    <source>
        <dbReference type="EMBL" id="RCH91524.1"/>
    </source>
</evidence>
<comment type="caution">
    <text evidence="1">The sequence shown here is derived from an EMBL/GenBank/DDBJ whole genome shotgun (WGS) entry which is preliminary data.</text>
</comment>
<dbReference type="Proteomes" id="UP000252139">
    <property type="component" value="Unassembled WGS sequence"/>
</dbReference>
<keyword evidence="2" id="KW-1185">Reference proteome</keyword>
<gene>
    <name evidence="1" type="ORF">CU097_001656</name>
</gene>
<evidence type="ECO:0000313" key="2">
    <source>
        <dbReference type="Proteomes" id="UP000252139"/>
    </source>
</evidence>
<name>A0A367JNK4_RHIAZ</name>